<name>I0H3I9_ACTM4</name>
<keyword evidence="5" id="KW-1185">Reference proteome</keyword>
<dbReference type="PATRIC" id="fig|512565.3.peg.2353"/>
<proteinExistence type="predicted"/>
<feature type="domain" description="CobQ/CobB/MinD/ParA nucleotide binding" evidence="3">
    <location>
        <begin position="36"/>
        <end position="78"/>
    </location>
</feature>
<gene>
    <name evidence="4" type="ordered locus">AMIS_23560</name>
</gene>
<dbReference type="Gene3D" id="3.40.50.300">
    <property type="entry name" value="P-loop containing nucleotide triphosphate hydrolases"/>
    <property type="match status" value="2"/>
</dbReference>
<dbReference type="SUPFAM" id="SSF52540">
    <property type="entry name" value="P-loop containing nucleoside triphosphate hydrolases"/>
    <property type="match status" value="2"/>
</dbReference>
<dbReference type="Pfam" id="PF00931">
    <property type="entry name" value="NB-ARC"/>
    <property type="match status" value="1"/>
</dbReference>
<dbReference type="eggNOG" id="COG2909">
    <property type="taxonomic scope" value="Bacteria"/>
</dbReference>
<evidence type="ECO:0000313" key="5">
    <source>
        <dbReference type="Proteomes" id="UP000007882"/>
    </source>
</evidence>
<dbReference type="Pfam" id="PF13374">
    <property type="entry name" value="TPR_10"/>
    <property type="match status" value="2"/>
</dbReference>
<dbReference type="InterPro" id="IPR053137">
    <property type="entry name" value="NLR-like"/>
</dbReference>
<dbReference type="NCBIfam" id="NF040586">
    <property type="entry name" value="FxSxx_TPR"/>
    <property type="match status" value="1"/>
</dbReference>
<dbReference type="PRINTS" id="PR00364">
    <property type="entry name" value="DISEASERSIST"/>
</dbReference>
<dbReference type="NCBIfam" id="NF047398">
    <property type="entry name" value="AAA_KGGVGR"/>
    <property type="match status" value="1"/>
</dbReference>
<evidence type="ECO:0000259" key="3">
    <source>
        <dbReference type="Pfam" id="PF01656"/>
    </source>
</evidence>
<feature type="compositionally biased region" description="Low complexity" evidence="1">
    <location>
        <begin position="1"/>
        <end position="18"/>
    </location>
</feature>
<reference evidence="4 5" key="1">
    <citation type="submission" date="2012-02" db="EMBL/GenBank/DDBJ databases">
        <title>Complete genome sequence of Actinoplanes missouriensis 431 (= NBRC 102363).</title>
        <authorList>
            <person name="Ohnishi Y."/>
            <person name="Ishikawa J."/>
            <person name="Sekine M."/>
            <person name="Hosoyama A."/>
            <person name="Harada T."/>
            <person name="Narita H."/>
            <person name="Hata T."/>
            <person name="Konno Y."/>
            <person name="Tutikane K."/>
            <person name="Fujita N."/>
            <person name="Horinouchi S."/>
            <person name="Hayakawa M."/>
        </authorList>
    </citation>
    <scope>NUCLEOTIDE SEQUENCE [LARGE SCALE GENOMIC DNA]</scope>
    <source>
        <strain evidence="5">ATCC 14538 / DSM 43046 / CBS 188.64 / JCM 3121 / NBRC 102363 / NCIMB 12654 / NRRL B-3342 / UNCC 431</strain>
    </source>
</reference>
<dbReference type="Gene3D" id="1.25.40.10">
    <property type="entry name" value="Tetratricopeptide repeat domain"/>
    <property type="match status" value="2"/>
</dbReference>
<dbReference type="InterPro" id="IPR027417">
    <property type="entry name" value="P-loop_NTPase"/>
</dbReference>
<dbReference type="OrthoDB" id="580767at2"/>
<organism evidence="4 5">
    <name type="scientific">Actinoplanes missouriensis (strain ATCC 14538 / DSM 43046 / CBS 188.64 / JCM 3121 / NBRC 102363 / NCIMB 12654 / NRRL B-3342 / UNCC 431)</name>
    <dbReference type="NCBI Taxonomy" id="512565"/>
    <lineage>
        <taxon>Bacteria</taxon>
        <taxon>Bacillati</taxon>
        <taxon>Actinomycetota</taxon>
        <taxon>Actinomycetes</taxon>
        <taxon>Micromonosporales</taxon>
        <taxon>Micromonosporaceae</taxon>
        <taxon>Actinoplanes</taxon>
    </lineage>
</organism>
<sequence length="1331" mass="148454">MSELASGSAGSAATEASAPQRGGGAGTSRGRNGQVITFYSYKGGTGRTMALANVAWILAANGYRVLAVDWDLESPGLHRYFAPFMGPRFLASTGGVVDMINRYEWESSEEHWDPARLPGYASVQQHSFSLDWSHFPAGGTLDFLSAGQQNPNYDGGLSQIKWDEFYEERGGGQFFDAMRADMKDRYDFTLIDSRTGHSDIAGICTGQLPDVLVDCFTFSDQGIEGAARMARQLDSPRDIRVLPVPMRVDPAEKRKAETGRTVAMREFADLPRGLDEARRRAYWHGVEVPYQAYYAYEETLATFGDAPGANGTLLSAYEALASHITEGLVKALPPLNPVLRQQVVTRFERKPFSEADAVLLSGSGLDQVWLEWVEHLLRAAGLRVVHAAGETGEKDQMPDAQHLKIISRAEGTDYFTGTPGAFTPDPGLRAVYTADITPWRSIPNTSSAFIAGLDGAAAAEEILKLIGRPAGDLDVVLAGAPRYPGEEPDLVVNLPARNARFTGREAGLRDLRGRLRSGAAVVLYGTQAVALQGMGGVGKTQMALEYAHRYRTAYDVVAWLKADSEENLQNALRELGGRMRLQSEQSGREFARAVVQELGRDKRRYLLILDNAEEPDAIVEYLPHGSAHVLITSRNMSWGDQTQPVQVDVFTRAESIDHLMQRVRGIEEHDAGLVAEQLDDLPIAIAAAAALLDESNTPVEQYLEQIQAEGPSAALVDTTGRPIARTWDLSLNRLRERDRAAYRLFQLCSVLAPEISLDLVYSDQMAEFLKPHNPAVSERMLRGALVQQINRLALLRLDQRPSSPGSSDRSGQILIHQVVQDAVRDRMTEQERAEARRQVHQVLAKARPEGEVEDAEHWPRFRMIWPHLDASDAVNSTDEAVRQLMIDRIRYYYVQADLVTGRNRAERVARIWEEQLERTTDPEQADVLRQQLLQLRFNLANLLRDLGEFQASLEVDEQVLAEQERLLGPSHPHTLMTRGSYAADLRGLGRYPEALDIDIDTYRSWQDQYGDNFPRTLAAQNNLAVSYRLMGRFKLAGQHDEEAWLRRREVNGETNLWTLGTAACLARDWRDAGDFERSAALLKQTLDDLVETRGPDSRSSLTTKSNYAVSLRSIGRIPEALQLHNEAYDRLLLLFGDENPETVSCRFSRALTLHSANEGDKAVAELLEIHNFWTRKLGDRHPYTLVCRNDLAIAERRLGDLEKARAWIRPTVPELIEVLRPDHPYTLSAQMNLAICEAEPSEGGAGPEAAREMLLSIAADIRNVFGPDHPNTFRHEANLALVEEALDLESADERLAALRERVVLRLGAVHPIVSGLDRRRYLYRIIDPHQF</sequence>
<dbReference type="InterPro" id="IPR002182">
    <property type="entry name" value="NB-ARC"/>
</dbReference>
<dbReference type="Pfam" id="PF13424">
    <property type="entry name" value="TPR_12"/>
    <property type="match status" value="2"/>
</dbReference>
<dbReference type="EMBL" id="AP012319">
    <property type="protein sequence ID" value="BAL87576.1"/>
    <property type="molecule type" value="Genomic_DNA"/>
</dbReference>
<feature type="domain" description="NB-ARC" evidence="2">
    <location>
        <begin position="526"/>
        <end position="657"/>
    </location>
</feature>
<dbReference type="Proteomes" id="UP000007882">
    <property type="component" value="Chromosome"/>
</dbReference>
<protein>
    <submittedName>
        <fullName evidence="4">Putative regulatory protein</fullName>
    </submittedName>
</protein>
<dbReference type="RefSeq" id="WP_014442471.1">
    <property type="nucleotide sequence ID" value="NC_017093.1"/>
</dbReference>
<evidence type="ECO:0000256" key="1">
    <source>
        <dbReference type="SAM" id="MobiDB-lite"/>
    </source>
</evidence>
<dbReference type="SUPFAM" id="SSF48452">
    <property type="entry name" value="TPR-like"/>
    <property type="match status" value="2"/>
</dbReference>
<dbReference type="STRING" id="512565.AMIS_23560"/>
<dbReference type="InterPro" id="IPR011990">
    <property type="entry name" value="TPR-like_helical_dom_sf"/>
</dbReference>
<dbReference type="GO" id="GO:0043531">
    <property type="term" value="F:ADP binding"/>
    <property type="evidence" value="ECO:0007669"/>
    <property type="project" value="InterPro"/>
</dbReference>
<dbReference type="PANTHER" id="PTHR46082:SF6">
    <property type="entry name" value="AAA+ ATPASE DOMAIN-CONTAINING PROTEIN-RELATED"/>
    <property type="match status" value="1"/>
</dbReference>
<evidence type="ECO:0000259" key="2">
    <source>
        <dbReference type="Pfam" id="PF00931"/>
    </source>
</evidence>
<evidence type="ECO:0000313" key="4">
    <source>
        <dbReference type="EMBL" id="BAL87576.1"/>
    </source>
</evidence>
<dbReference type="HOGENOM" id="CLU_000288_125_8_11"/>
<dbReference type="InterPro" id="IPR002586">
    <property type="entry name" value="CobQ/CobB/MinD/ParA_Nub-bd_dom"/>
</dbReference>
<dbReference type="eggNOG" id="COG1192">
    <property type="taxonomic scope" value="Bacteria"/>
</dbReference>
<dbReference type="Pfam" id="PF01656">
    <property type="entry name" value="CbiA"/>
    <property type="match status" value="1"/>
</dbReference>
<dbReference type="KEGG" id="ams:AMIS_23560"/>
<accession>I0H3I9</accession>
<dbReference type="PANTHER" id="PTHR46082">
    <property type="entry name" value="ATP/GTP-BINDING PROTEIN-RELATED"/>
    <property type="match status" value="1"/>
</dbReference>
<feature type="region of interest" description="Disordered" evidence="1">
    <location>
        <begin position="1"/>
        <end position="29"/>
    </location>
</feature>